<reference evidence="3 4" key="2">
    <citation type="submission" date="2017-04" db="EMBL/GenBank/DDBJ databases">
        <title>CpG methylation of centromeres and impact of large insertions on vertebrate speciation.</title>
        <authorList>
            <person name="Ichikawa K."/>
            <person name="Yoshimura J."/>
            <person name="Morishita S."/>
        </authorList>
    </citation>
    <scope>NUCLEOTIDE SEQUENCE</scope>
    <source>
        <strain evidence="3 4">HNI</strain>
    </source>
</reference>
<evidence type="ECO:0000313" key="3">
    <source>
        <dbReference type="Ensembl" id="ENSORLP00020025633.1"/>
    </source>
</evidence>
<evidence type="ECO:0000256" key="1">
    <source>
        <dbReference type="SAM" id="MobiDB-lite"/>
    </source>
</evidence>
<dbReference type="Proteomes" id="UP000265180">
    <property type="component" value="Chromosome 17"/>
</dbReference>
<dbReference type="SUPFAM" id="SSF47353">
    <property type="entry name" value="Retrovirus capsid dimerization domain-like"/>
    <property type="match status" value="1"/>
</dbReference>
<dbReference type="Gene3D" id="1.10.4020.10">
    <property type="entry name" value="DNA breaking-rejoining enzymes"/>
    <property type="match status" value="1"/>
</dbReference>
<dbReference type="Ensembl" id="ENSORLT00020003953.1">
    <property type="protein sequence ID" value="ENSORLP00020025633.1"/>
    <property type="gene ID" value="ENSORLG00020007675.1"/>
</dbReference>
<sequence length="170" mass="18666">MSDSGGGTGAPLPRMRALEACAESDRGRTDVYRAVRGVLRERRHNSPVTCCRRLRSAEVPSGRRPAGACGRRKGLSRGWERPERHTEERVGGIAIMEQPQPQQVHPADARTWVEGHEPEEGPADAWRLDCRASTLEGVCRTVGWRSAWGLRGGGLLSWIAAHRRSLRGGG</sequence>
<dbReference type="InterPro" id="IPR038269">
    <property type="entry name" value="SCAN_sf"/>
</dbReference>
<evidence type="ECO:0000313" key="4">
    <source>
        <dbReference type="Proteomes" id="UP000265180"/>
    </source>
</evidence>
<proteinExistence type="predicted"/>
<dbReference type="PROSITE" id="PS50804">
    <property type="entry name" value="SCAN_BOX"/>
    <property type="match status" value="1"/>
</dbReference>
<protein>
    <recommendedName>
        <fullName evidence="2">SCAN box domain-containing protein</fullName>
    </recommendedName>
</protein>
<dbReference type="Pfam" id="PF02023">
    <property type="entry name" value="SCAN"/>
    <property type="match status" value="1"/>
</dbReference>
<dbReference type="AlphaFoldDB" id="A0A3P9LY15"/>
<reference evidence="3" key="4">
    <citation type="submission" date="2025-09" db="UniProtKB">
        <authorList>
            <consortium name="Ensembl"/>
        </authorList>
    </citation>
    <scope>IDENTIFICATION</scope>
    <source>
        <strain evidence="3">HNI</strain>
    </source>
</reference>
<reference evidence="3" key="3">
    <citation type="submission" date="2025-08" db="UniProtKB">
        <authorList>
            <consortium name="Ensembl"/>
        </authorList>
    </citation>
    <scope>IDENTIFICATION</scope>
    <source>
        <strain evidence="3">HNI</strain>
    </source>
</reference>
<accession>A0A3P9LY15</accession>
<feature type="compositionally biased region" description="Basic and acidic residues" evidence="1">
    <location>
        <begin position="78"/>
        <end position="87"/>
    </location>
</feature>
<evidence type="ECO:0000259" key="2">
    <source>
        <dbReference type="PROSITE" id="PS50804"/>
    </source>
</evidence>
<organism evidence="3 4">
    <name type="scientific">Oryzias latipes</name>
    <name type="common">Japanese rice fish</name>
    <name type="synonym">Japanese killifish</name>
    <dbReference type="NCBI Taxonomy" id="8090"/>
    <lineage>
        <taxon>Eukaryota</taxon>
        <taxon>Metazoa</taxon>
        <taxon>Chordata</taxon>
        <taxon>Craniata</taxon>
        <taxon>Vertebrata</taxon>
        <taxon>Euteleostomi</taxon>
        <taxon>Actinopterygii</taxon>
        <taxon>Neopterygii</taxon>
        <taxon>Teleostei</taxon>
        <taxon>Neoteleostei</taxon>
        <taxon>Acanthomorphata</taxon>
        <taxon>Ovalentaria</taxon>
        <taxon>Atherinomorphae</taxon>
        <taxon>Beloniformes</taxon>
        <taxon>Adrianichthyidae</taxon>
        <taxon>Oryziinae</taxon>
        <taxon>Oryzias</taxon>
    </lineage>
</organism>
<dbReference type="InterPro" id="IPR003309">
    <property type="entry name" value="SCAN_dom"/>
</dbReference>
<feature type="region of interest" description="Disordered" evidence="1">
    <location>
        <begin position="61"/>
        <end position="87"/>
    </location>
</feature>
<reference key="1">
    <citation type="journal article" date="2007" name="Nature">
        <title>The medaka draft genome and insights into vertebrate genome evolution.</title>
        <authorList>
            <person name="Kasahara M."/>
            <person name="Naruse K."/>
            <person name="Sasaki S."/>
            <person name="Nakatani Y."/>
            <person name="Qu W."/>
            <person name="Ahsan B."/>
            <person name="Yamada T."/>
            <person name="Nagayasu Y."/>
            <person name="Doi K."/>
            <person name="Kasai Y."/>
            <person name="Jindo T."/>
            <person name="Kobayashi D."/>
            <person name="Shimada A."/>
            <person name="Toyoda A."/>
            <person name="Kuroki Y."/>
            <person name="Fujiyama A."/>
            <person name="Sasaki T."/>
            <person name="Shimizu A."/>
            <person name="Asakawa S."/>
            <person name="Shimizu N."/>
            <person name="Hashimoto S."/>
            <person name="Yang J."/>
            <person name="Lee Y."/>
            <person name="Matsushima K."/>
            <person name="Sugano S."/>
            <person name="Sakaizumi M."/>
            <person name="Narita T."/>
            <person name="Ohishi K."/>
            <person name="Haga S."/>
            <person name="Ohta F."/>
            <person name="Nomoto H."/>
            <person name="Nogata K."/>
            <person name="Morishita T."/>
            <person name="Endo T."/>
            <person name="Shin-I T."/>
            <person name="Takeda H."/>
            <person name="Morishita S."/>
            <person name="Kohara Y."/>
        </authorList>
    </citation>
    <scope>NUCLEOTIDE SEQUENCE [LARGE SCALE GENOMIC DNA]</scope>
    <source>
        <strain>Hd-rR</strain>
    </source>
</reference>
<feature type="domain" description="SCAN box" evidence="2">
    <location>
        <begin position="52"/>
        <end position="121"/>
    </location>
</feature>
<name>A0A3P9LY15_ORYLA</name>